<comment type="pathway">
    <text evidence="8">Protein modification; lipoprotein biosynthesis (N-acyl transfer).</text>
</comment>
<dbReference type="GO" id="GO:0016410">
    <property type="term" value="F:N-acyltransferase activity"/>
    <property type="evidence" value="ECO:0007669"/>
    <property type="project" value="UniProtKB-UniRule"/>
</dbReference>
<evidence type="ECO:0000256" key="4">
    <source>
        <dbReference type="ARBA" id="ARBA00022692"/>
    </source>
</evidence>
<sequence length="508" mass="55149">MTVKLVLVRLAIAVSGGVLSSLAMPRENIWPLIFVSVAALVYSTKDLNIWSALIVGFGGGFAFYVTQIEWMSLYLGPVPLLALSFLEAVIFAIGLMVSAQVWQFLEKTLNFKPAVKNLAVSAALATVFTAREWVAISMPYGGFPWSRLAQTQSDSPLADLVFFGGLGFLSWVVAFISVSLLLLVITGKFRITNHSPNLAIAVSLVVISLIFTPAVTSENGSLKLAAVQGNANAGLFANPVRGSILQNHLDAAANLSTEDKLDLVVWPENASDLNPLSNSAARQRITDFVDKQVQTPLVFGTITARGENLYNSSLLWRPNLGPTDWYDKKRPVPFAEFVPDRDFWYSLAPDLVGLISRGYSFGERDGIFELTPGQQVGSLICFEIAIDEIGRSLVADGAQLILSQTNNADFGFSDETYQQFAFARLRAIETGRSIVNISTVGVSGIIDASGKVTQQLPAFEPGVMIAEVPLRESKTPAFFIAAPFDLANNLGALLLLGFSVFSKLRRRR</sequence>
<comment type="caution">
    <text evidence="8">Lacks conserved residue(s) required for the propagation of feature annotation.</text>
</comment>
<name>A0A1D9DZA2_9MICO</name>
<keyword evidence="11" id="KW-1185">Reference proteome</keyword>
<protein>
    <recommendedName>
        <fullName evidence="8">Apolipoprotein N-acyltransferase</fullName>
        <shortName evidence="8">ALP N-acyltransferase</shortName>
        <ecNumber evidence="8">2.3.1.269</ecNumber>
    </recommendedName>
</protein>
<evidence type="ECO:0000313" key="11">
    <source>
        <dbReference type="Proteomes" id="UP000243784"/>
    </source>
</evidence>
<dbReference type="SUPFAM" id="SSF56317">
    <property type="entry name" value="Carbon-nitrogen hydrolase"/>
    <property type="match status" value="1"/>
</dbReference>
<evidence type="ECO:0000256" key="1">
    <source>
        <dbReference type="ARBA" id="ARBA00004651"/>
    </source>
</evidence>
<dbReference type="InterPro" id="IPR036526">
    <property type="entry name" value="C-N_Hydrolase_sf"/>
</dbReference>
<evidence type="ECO:0000256" key="3">
    <source>
        <dbReference type="ARBA" id="ARBA00022679"/>
    </source>
</evidence>
<dbReference type="Pfam" id="PF20154">
    <property type="entry name" value="LNT_N"/>
    <property type="match status" value="1"/>
</dbReference>
<keyword evidence="6 8" id="KW-0472">Membrane</keyword>
<dbReference type="EC" id="2.3.1.269" evidence="8"/>
<dbReference type="GO" id="GO:0042158">
    <property type="term" value="P:lipoprotein biosynthetic process"/>
    <property type="evidence" value="ECO:0007669"/>
    <property type="project" value="UniProtKB-UniRule"/>
</dbReference>
<dbReference type="EMBL" id="CP015208">
    <property type="protein sequence ID" value="AOY56138.1"/>
    <property type="molecule type" value="Genomic_DNA"/>
</dbReference>
<feature type="transmembrane region" description="Helical" evidence="8">
    <location>
        <begin position="47"/>
        <end position="66"/>
    </location>
</feature>
<dbReference type="HAMAP" id="MF_01148">
    <property type="entry name" value="Lnt"/>
    <property type="match status" value="1"/>
</dbReference>
<comment type="catalytic activity">
    <reaction evidence="8">
        <text>N-terminal S-1,2-diacyl-sn-glyceryl-L-cysteinyl-[lipoprotein] + a glycerophospholipid = N-acyl-S-1,2-diacyl-sn-glyceryl-L-cysteinyl-[lipoprotein] + a 2-acyl-sn-glycero-3-phospholipid + H(+)</text>
        <dbReference type="Rhea" id="RHEA:48228"/>
        <dbReference type="Rhea" id="RHEA-COMP:14681"/>
        <dbReference type="Rhea" id="RHEA-COMP:14684"/>
        <dbReference type="ChEBI" id="CHEBI:15378"/>
        <dbReference type="ChEBI" id="CHEBI:136912"/>
        <dbReference type="ChEBI" id="CHEBI:140656"/>
        <dbReference type="ChEBI" id="CHEBI:140657"/>
        <dbReference type="ChEBI" id="CHEBI:140660"/>
        <dbReference type="EC" id="2.3.1.269"/>
    </reaction>
</comment>
<dbReference type="InterPro" id="IPR003010">
    <property type="entry name" value="C-N_Hydrolase"/>
</dbReference>
<gene>
    <name evidence="8" type="primary">lnt</name>
    <name evidence="10" type="ORF">A4Z71_03980</name>
</gene>
<dbReference type="UniPathway" id="UPA00666"/>
<dbReference type="Gene3D" id="3.60.110.10">
    <property type="entry name" value="Carbon-nitrogen hydrolase"/>
    <property type="match status" value="1"/>
</dbReference>
<dbReference type="RefSeq" id="WP_084028409.1">
    <property type="nucleotide sequence ID" value="NZ_CP015208.1"/>
</dbReference>
<feature type="transmembrane region" description="Helical" evidence="8">
    <location>
        <begin position="197"/>
        <end position="215"/>
    </location>
</feature>
<dbReference type="OrthoDB" id="9804277at2"/>
<comment type="subcellular location">
    <subcellularLocation>
        <location evidence="1 8">Cell membrane</location>
        <topology evidence="1 8">Multi-pass membrane protein</topology>
    </subcellularLocation>
</comment>
<feature type="transmembrane region" description="Helical" evidence="8">
    <location>
        <begin position="160"/>
        <end position="185"/>
    </location>
</feature>
<dbReference type="STRING" id="535712.A4Z71_03980"/>
<feature type="domain" description="CN hydrolase" evidence="9">
    <location>
        <begin position="222"/>
        <end position="470"/>
    </location>
</feature>
<evidence type="ECO:0000256" key="2">
    <source>
        <dbReference type="ARBA" id="ARBA00022475"/>
    </source>
</evidence>
<dbReference type="PANTHER" id="PTHR38686">
    <property type="entry name" value="APOLIPOPROTEIN N-ACYLTRANSFERASE"/>
    <property type="match status" value="1"/>
</dbReference>
<evidence type="ECO:0000313" key="10">
    <source>
        <dbReference type="EMBL" id="AOY56138.1"/>
    </source>
</evidence>
<evidence type="ECO:0000256" key="5">
    <source>
        <dbReference type="ARBA" id="ARBA00022989"/>
    </source>
</evidence>
<evidence type="ECO:0000256" key="8">
    <source>
        <dbReference type="HAMAP-Rule" id="MF_01148"/>
    </source>
</evidence>
<dbReference type="Pfam" id="PF00795">
    <property type="entry name" value="CN_hydrolase"/>
    <property type="match status" value="1"/>
</dbReference>
<dbReference type="Proteomes" id="UP000243784">
    <property type="component" value="Chromosome"/>
</dbReference>
<dbReference type="AlphaFoldDB" id="A0A1D9DZA2"/>
<evidence type="ECO:0000256" key="7">
    <source>
        <dbReference type="ARBA" id="ARBA00023315"/>
    </source>
</evidence>
<dbReference type="GO" id="GO:0005886">
    <property type="term" value="C:plasma membrane"/>
    <property type="evidence" value="ECO:0007669"/>
    <property type="project" value="UniProtKB-SubCell"/>
</dbReference>
<evidence type="ECO:0000256" key="6">
    <source>
        <dbReference type="ARBA" id="ARBA00023136"/>
    </source>
</evidence>
<keyword evidence="4 8" id="KW-0812">Transmembrane</keyword>
<keyword evidence="3 8" id="KW-0808">Transferase</keyword>
<evidence type="ECO:0000259" key="9">
    <source>
        <dbReference type="PROSITE" id="PS50263"/>
    </source>
</evidence>
<dbReference type="PANTHER" id="PTHR38686:SF1">
    <property type="entry name" value="APOLIPOPROTEIN N-ACYLTRANSFERASE"/>
    <property type="match status" value="1"/>
</dbReference>
<dbReference type="InterPro" id="IPR045378">
    <property type="entry name" value="LNT_N"/>
</dbReference>
<feature type="transmembrane region" description="Helical" evidence="8">
    <location>
        <begin position="78"/>
        <end position="102"/>
    </location>
</feature>
<organism evidence="10 11">
    <name type="scientific">Candidatus Rhodoluna planktonica</name>
    <dbReference type="NCBI Taxonomy" id="535712"/>
    <lineage>
        <taxon>Bacteria</taxon>
        <taxon>Bacillati</taxon>
        <taxon>Actinomycetota</taxon>
        <taxon>Actinomycetes</taxon>
        <taxon>Micrococcales</taxon>
        <taxon>Microbacteriaceae</taxon>
        <taxon>Luna cluster</taxon>
        <taxon>Luna-1 subcluster</taxon>
        <taxon>Rhodoluna</taxon>
    </lineage>
</organism>
<comment type="similarity">
    <text evidence="8">Belongs to the CN hydrolase family. Apolipoprotein N-acyltransferase subfamily.</text>
</comment>
<keyword evidence="7 8" id="KW-0012">Acyltransferase</keyword>
<keyword evidence="5 8" id="KW-1133">Transmembrane helix</keyword>
<dbReference type="NCBIfam" id="TIGR00546">
    <property type="entry name" value="lnt"/>
    <property type="match status" value="1"/>
</dbReference>
<keyword evidence="2 8" id="KW-1003">Cell membrane</keyword>
<reference evidence="10 11" key="1">
    <citation type="journal article" date="2016" name="Biochim. Biophys. Acta">
        <title>Photochemical characterization of actinorhodopsin and its functional existence in the natural host.</title>
        <authorList>
            <person name="Nakamura S."/>
            <person name="Kikukawa T."/>
            <person name="Tamogami J."/>
            <person name="Kamiya M."/>
            <person name="Aizawa T."/>
            <person name="Hahn M.W."/>
            <person name="Ihara K."/>
            <person name="Kamo N."/>
            <person name="Demura M."/>
        </authorList>
    </citation>
    <scope>NUCLEOTIDE SEQUENCE [LARGE SCALE GENOMIC DNA]</scope>
    <source>
        <strain evidence="10 11">MWH-Dar1</strain>
    </source>
</reference>
<accession>A0A1D9DZA2</accession>
<dbReference type="InterPro" id="IPR004563">
    <property type="entry name" value="Apolipo_AcylTrfase"/>
</dbReference>
<comment type="function">
    <text evidence="8">Catalyzes the phospholipid dependent N-acylation of the N-terminal cysteine of apolipoprotein, the last step in lipoprotein maturation.</text>
</comment>
<dbReference type="PROSITE" id="PS50263">
    <property type="entry name" value="CN_HYDROLASE"/>
    <property type="match status" value="1"/>
</dbReference>
<dbReference type="KEGG" id="rpla:A4Z71_03980"/>
<proteinExistence type="inferred from homology"/>
<dbReference type="CDD" id="cd07571">
    <property type="entry name" value="ALP_N-acyl_transferase"/>
    <property type="match status" value="1"/>
</dbReference>
<feature type="transmembrane region" description="Helical" evidence="8">
    <location>
        <begin position="477"/>
        <end position="501"/>
    </location>
</feature>